<evidence type="ECO:0000313" key="3">
    <source>
        <dbReference type="EMBL" id="MBK0420393.1"/>
    </source>
</evidence>
<protein>
    <recommendedName>
        <fullName evidence="5">HIRAN domain-containing protein</fullName>
    </recommendedName>
</protein>
<comment type="caution">
    <text evidence="3">The sequence shown here is derived from an EMBL/GenBank/DDBJ whole genome shotgun (WGS) entry which is preliminary data.</text>
</comment>
<dbReference type="AlphaFoldDB" id="A0A934UWL5"/>
<evidence type="ECO:0008006" key="5">
    <source>
        <dbReference type="Google" id="ProtNLM"/>
    </source>
</evidence>
<dbReference type="RefSeq" id="WP_200116532.1">
    <property type="nucleotide sequence ID" value="NZ_JAEHOH010000028.1"/>
</dbReference>
<sequence>MLSAFVLLPTLPYLWVIVGAILVPIVWVKTGRTRKAMMAAAGCTTKEEWNAFVNALPTKKQLKAMQQNTGYRPGSALAAVAHADGRPAASPAPQRRTASTTFISPPRPELRYPKYSLLSPKHANIEVVGEAYREKSVIAALGGLTPEVEKTVEDAITFLIHEPENPYGEGHAVMVWMNGHHVGYLASEDAAKYMPYIKRITDAGYLPTTTGRIWGVSRHDWQGNLKHHLYARVALNDADQLTPTNDPPAGDYSFLPWGNAIQVTKEADHLAELTEHLHGPDSYAIATLRETSRTLKNGTVREYVTVYMSGDEIGELTPNMSEKVLPTIRHLHDLGYEAAAWARVRGSALAIEVTLHVAKAHEVPDSWLAEIPVTVPALHRSRTTATSDPSTTGGIPQAPSNDDTPQAAREQKWDF</sequence>
<feature type="region of interest" description="Disordered" evidence="1">
    <location>
        <begin position="379"/>
        <end position="415"/>
    </location>
</feature>
<keyword evidence="2" id="KW-0812">Transmembrane</keyword>
<keyword evidence="2" id="KW-1133">Transmembrane helix</keyword>
<evidence type="ECO:0000313" key="4">
    <source>
        <dbReference type="Proteomes" id="UP000608530"/>
    </source>
</evidence>
<dbReference type="EMBL" id="JAEHOH010000028">
    <property type="protein sequence ID" value="MBK0420393.1"/>
    <property type="molecule type" value="Genomic_DNA"/>
</dbReference>
<dbReference type="Gene3D" id="3.30.70.2330">
    <property type="match status" value="1"/>
</dbReference>
<name>A0A934UWL5_9MICO</name>
<dbReference type="Proteomes" id="UP000608530">
    <property type="component" value="Unassembled WGS sequence"/>
</dbReference>
<proteinExistence type="predicted"/>
<gene>
    <name evidence="3" type="ORF">JD276_15295</name>
</gene>
<feature type="compositionally biased region" description="Polar residues" evidence="1">
    <location>
        <begin position="383"/>
        <end position="404"/>
    </location>
</feature>
<keyword evidence="2" id="KW-0472">Membrane</keyword>
<evidence type="ECO:0000256" key="2">
    <source>
        <dbReference type="SAM" id="Phobius"/>
    </source>
</evidence>
<reference evidence="3" key="1">
    <citation type="submission" date="2020-12" db="EMBL/GenBank/DDBJ databases">
        <title>Leucobacter sp. CAS1, isolated from Chromium sludge.</title>
        <authorList>
            <person name="Xu Z."/>
        </authorList>
    </citation>
    <scope>NUCLEOTIDE SEQUENCE</scope>
    <source>
        <strain evidence="3">CSA1</strain>
    </source>
</reference>
<feature type="transmembrane region" description="Helical" evidence="2">
    <location>
        <begin position="6"/>
        <end position="28"/>
    </location>
</feature>
<accession>A0A934UWL5</accession>
<evidence type="ECO:0000256" key="1">
    <source>
        <dbReference type="SAM" id="MobiDB-lite"/>
    </source>
</evidence>
<organism evidence="3 4">
    <name type="scientific">Leucobacter chromiisoli</name>
    <dbReference type="NCBI Taxonomy" id="2796471"/>
    <lineage>
        <taxon>Bacteria</taxon>
        <taxon>Bacillati</taxon>
        <taxon>Actinomycetota</taxon>
        <taxon>Actinomycetes</taxon>
        <taxon>Micrococcales</taxon>
        <taxon>Microbacteriaceae</taxon>
        <taxon>Leucobacter</taxon>
    </lineage>
</organism>
<keyword evidence="4" id="KW-1185">Reference proteome</keyword>